<name>A0ABR4QES3_9CEST</name>
<accession>A0ABR4QES3</accession>
<dbReference type="Proteomes" id="UP001651158">
    <property type="component" value="Unassembled WGS sequence"/>
</dbReference>
<gene>
    <name evidence="1" type="ORF">TcWFU_010498</name>
</gene>
<reference evidence="1 2" key="1">
    <citation type="journal article" date="2022" name="Front. Cell. Infect. Microbiol.">
        <title>The Genomes of Two Strains of Taenia crassiceps the Animal Model for the Study of Human Cysticercosis.</title>
        <authorList>
            <person name="Bobes R.J."/>
            <person name="Estrada K."/>
            <person name="Rios-Valencia D.G."/>
            <person name="Calderon-Gallegos A."/>
            <person name="de la Torre P."/>
            <person name="Carrero J.C."/>
            <person name="Sanchez-Flores A."/>
            <person name="Laclette J.P."/>
        </authorList>
    </citation>
    <scope>NUCLEOTIDE SEQUENCE [LARGE SCALE GENOMIC DNA]</scope>
    <source>
        <strain evidence="1">WFUcys</strain>
    </source>
</reference>
<sequence length="133" mass="15222">MRLTCDVVEVISSPLSLPPPILWLHAPQSERRIRTTALFCPERWLYHHPSRTSCRLLLECSPPDASTSNASLLHFSVSLSVIPFPVPTVNQMNMPSRYPVTDAGQHDQLDCQVFYNQRNYRKQSTIKYTPAKQ</sequence>
<dbReference type="EMBL" id="JAKROA010000004">
    <property type="protein sequence ID" value="KAL5108288.1"/>
    <property type="molecule type" value="Genomic_DNA"/>
</dbReference>
<keyword evidence="2" id="KW-1185">Reference proteome</keyword>
<proteinExistence type="predicted"/>
<comment type="caution">
    <text evidence="1">The sequence shown here is derived from an EMBL/GenBank/DDBJ whole genome shotgun (WGS) entry which is preliminary data.</text>
</comment>
<protein>
    <submittedName>
        <fullName evidence="1">Uncharacterized protein</fullName>
    </submittedName>
</protein>
<organism evidence="1 2">
    <name type="scientific">Taenia crassiceps</name>
    <dbReference type="NCBI Taxonomy" id="6207"/>
    <lineage>
        <taxon>Eukaryota</taxon>
        <taxon>Metazoa</taxon>
        <taxon>Spiralia</taxon>
        <taxon>Lophotrochozoa</taxon>
        <taxon>Platyhelminthes</taxon>
        <taxon>Cestoda</taxon>
        <taxon>Eucestoda</taxon>
        <taxon>Cyclophyllidea</taxon>
        <taxon>Taeniidae</taxon>
        <taxon>Taenia</taxon>
    </lineage>
</organism>
<evidence type="ECO:0000313" key="1">
    <source>
        <dbReference type="EMBL" id="KAL5108288.1"/>
    </source>
</evidence>
<evidence type="ECO:0000313" key="2">
    <source>
        <dbReference type="Proteomes" id="UP001651158"/>
    </source>
</evidence>